<accession>A0A512BQS4</accession>
<comment type="caution">
    <text evidence="2">The sequence shown here is derived from an EMBL/GenBank/DDBJ whole genome shotgun (WGS) entry which is preliminary data.</text>
</comment>
<dbReference type="AlphaFoldDB" id="A0A512BQS4"/>
<proteinExistence type="predicted"/>
<evidence type="ECO:0000256" key="1">
    <source>
        <dbReference type="SAM" id="MobiDB-lite"/>
    </source>
</evidence>
<dbReference type="EMBL" id="BJYU01000022">
    <property type="protein sequence ID" value="GEO14373.1"/>
    <property type="molecule type" value="Genomic_DNA"/>
</dbReference>
<name>A0A512BQS4_9HYPH</name>
<organism evidence="2 3">
    <name type="scientific">Microvirga aerophila</name>
    <dbReference type="NCBI Taxonomy" id="670291"/>
    <lineage>
        <taxon>Bacteria</taxon>
        <taxon>Pseudomonadati</taxon>
        <taxon>Pseudomonadota</taxon>
        <taxon>Alphaproteobacteria</taxon>
        <taxon>Hyphomicrobiales</taxon>
        <taxon>Methylobacteriaceae</taxon>
        <taxon>Microvirga</taxon>
    </lineage>
</organism>
<sequence length="84" mass="9478">MALAAEQEPSRDQDEMQAQFRSGERTYFREHRLRAYEQTRADTQQGATCVTPKGVCWIVDPLPQGDSCSCQSRRFETLHGTVGG</sequence>
<gene>
    <name evidence="2" type="ORF">MAE02_20690</name>
</gene>
<reference evidence="2 3" key="1">
    <citation type="submission" date="2019-07" db="EMBL/GenBank/DDBJ databases">
        <title>Whole genome shotgun sequence of Microvirga aerophila NBRC 106136.</title>
        <authorList>
            <person name="Hosoyama A."/>
            <person name="Uohara A."/>
            <person name="Ohji S."/>
            <person name="Ichikawa N."/>
        </authorList>
    </citation>
    <scope>NUCLEOTIDE SEQUENCE [LARGE SCALE GENOMIC DNA]</scope>
    <source>
        <strain evidence="2 3">NBRC 106136</strain>
    </source>
</reference>
<dbReference type="Proteomes" id="UP000321085">
    <property type="component" value="Unassembled WGS sequence"/>
</dbReference>
<protein>
    <submittedName>
        <fullName evidence="2">Uncharacterized protein</fullName>
    </submittedName>
</protein>
<evidence type="ECO:0000313" key="3">
    <source>
        <dbReference type="Proteomes" id="UP000321085"/>
    </source>
</evidence>
<keyword evidence="3" id="KW-1185">Reference proteome</keyword>
<evidence type="ECO:0000313" key="2">
    <source>
        <dbReference type="EMBL" id="GEO14373.1"/>
    </source>
</evidence>
<feature type="region of interest" description="Disordered" evidence="1">
    <location>
        <begin position="1"/>
        <end position="22"/>
    </location>
</feature>